<dbReference type="PRINTS" id="PR00420">
    <property type="entry name" value="RNGMNOXGNASE"/>
</dbReference>
<comment type="domain">
    <text evidence="5">Consists of an N-terminal FAD-binding domain with a Rossman fold and a C-terminal substrate-binding domain.</text>
</comment>
<dbReference type="RefSeq" id="WP_124347856.1">
    <property type="nucleotide sequence ID" value="NZ_CP027706.1"/>
</dbReference>
<reference evidence="7" key="1">
    <citation type="submission" date="2021-06" db="EMBL/GenBank/DDBJ databases">
        <title>Updating the genus Pseudomonas: Description of 43 new species and partition of the Pseudomonas putida group.</title>
        <authorList>
            <person name="Girard L."/>
            <person name="Lood C."/>
            <person name="Vandamme P."/>
            <person name="Rokni-Zadeh H."/>
            <person name="van Noort V."/>
            <person name="Hofte M."/>
            <person name="Lavigne R."/>
            <person name="De Mot R."/>
        </authorList>
    </citation>
    <scope>NUCLEOTIDE SEQUENCE</scope>
    <source>
        <strain evidence="7">CMR12a</strain>
    </source>
</reference>
<comment type="function">
    <text evidence="5">An FAD-requiring monooxygenase active on some tetracycline antibiotic derivatives, which leads to their inactivation. Hydroxylates carbon 11a of tetracycline and some analogs.</text>
</comment>
<comment type="cofactor">
    <cofactor evidence="5">
        <name>FAD</name>
        <dbReference type="ChEBI" id="CHEBI:57692"/>
    </cofactor>
</comment>
<dbReference type="PANTHER" id="PTHR46972:SF1">
    <property type="entry name" value="FAD DEPENDENT OXIDOREDUCTASE DOMAIN-CONTAINING PROTEIN"/>
    <property type="match status" value="1"/>
</dbReference>
<dbReference type="GO" id="GO:0004497">
    <property type="term" value="F:monooxygenase activity"/>
    <property type="evidence" value="ECO:0007669"/>
    <property type="project" value="UniProtKB-KW"/>
</dbReference>
<evidence type="ECO:0000256" key="4">
    <source>
        <dbReference type="ARBA" id="ARBA00023033"/>
    </source>
</evidence>
<dbReference type="Gene3D" id="3.50.50.60">
    <property type="entry name" value="FAD/NAD(P)-binding domain"/>
    <property type="match status" value="1"/>
</dbReference>
<dbReference type="InterPro" id="IPR002938">
    <property type="entry name" value="FAD-bd"/>
</dbReference>
<evidence type="ECO:0000313" key="7">
    <source>
        <dbReference type="EMBL" id="QXH38984.1"/>
    </source>
</evidence>
<keyword evidence="8" id="KW-1185">Reference proteome</keyword>
<proteinExistence type="inferred from homology"/>
<keyword evidence="1 5" id="KW-0285">Flavoprotein</keyword>
<dbReference type="InterPro" id="IPR043683">
    <property type="entry name" value="TetX_monooxygenase"/>
</dbReference>
<dbReference type="InterPro" id="IPR036188">
    <property type="entry name" value="FAD/NAD-bd_sf"/>
</dbReference>
<evidence type="ECO:0000313" key="8">
    <source>
        <dbReference type="Proteomes" id="UP000693952"/>
    </source>
</evidence>
<keyword evidence="5" id="KW-0521">NADP</keyword>
<keyword evidence="5" id="KW-0547">Nucleotide-binding</keyword>
<dbReference type="PANTHER" id="PTHR46972">
    <property type="entry name" value="MONOOXYGENASE ASQM-RELATED"/>
    <property type="match status" value="1"/>
</dbReference>
<feature type="binding site" evidence="5">
    <location>
        <position position="110"/>
    </location>
    <ligand>
        <name>FAD</name>
        <dbReference type="ChEBI" id="CHEBI:57692"/>
    </ligand>
</feature>
<feature type="domain" description="FAD-binding" evidence="6">
    <location>
        <begin position="12"/>
        <end position="353"/>
    </location>
</feature>
<evidence type="ECO:0000256" key="5">
    <source>
        <dbReference type="HAMAP-Rule" id="MF_00845"/>
    </source>
</evidence>
<evidence type="ECO:0000256" key="1">
    <source>
        <dbReference type="ARBA" id="ARBA00022630"/>
    </source>
</evidence>
<feature type="binding site" evidence="5">
    <location>
        <position position="47"/>
    </location>
    <ligand>
        <name>NADPH</name>
        <dbReference type="ChEBI" id="CHEBI:57783"/>
    </ligand>
</feature>
<keyword evidence="2 5" id="KW-0274">FAD</keyword>
<keyword evidence="5" id="KW-0963">Cytoplasm</keyword>
<comment type="subunit">
    <text evidence="5">Monomer.</text>
</comment>
<dbReference type="EC" id="1.14.13.-" evidence="5"/>
<protein>
    <recommendedName>
        <fullName evidence="5">Flavin-dependent monooxygenase</fullName>
    </recommendedName>
    <alternativeName>
        <fullName evidence="5">TetX monooxygenase</fullName>
        <shortName evidence="5">TetX</shortName>
        <ecNumber evidence="5">1.14.13.-</ecNumber>
    </alternativeName>
</protein>
<dbReference type="HAMAP" id="MF_00845">
    <property type="entry name" value="TetX_monooxygenase"/>
    <property type="match status" value="1"/>
</dbReference>
<organism evidence="7 8">
    <name type="scientific">Pseudomonas sessilinigenes</name>
    <dbReference type="NCBI Taxonomy" id="658629"/>
    <lineage>
        <taxon>Bacteria</taxon>
        <taxon>Pseudomonadati</taxon>
        <taxon>Pseudomonadota</taxon>
        <taxon>Gammaproteobacteria</taxon>
        <taxon>Pseudomonadales</taxon>
        <taxon>Pseudomonadaceae</taxon>
        <taxon>Pseudomonas</taxon>
    </lineage>
</organism>
<sequence length="385" mass="41376">MNKATRGTDRAIAIIGAGLGGLTLARVLHRHGVVATVYEAESSAMARSQGGLLDIHQHNGQPALKAAGLHEEFLRLVRPGEDAKRICDSTGKVLLDRPSTGASSRPEVDRGELRQMLLDSLPEGCVRWNHKLTQAISMGNGRHQLVFADGSSSQADLLVGADGAWSKVRPLLTATRPQYTGISFVETFLFDADARHAASAQLIGQGTLMATMPGKGIFAHRHRDGTLQAYVALKVPENWFQNLDLSRPATALPRLAREFEGWSPALTALIDDCESTPVLRPIHELPIAHCWARVPGVTLLGDAAHLMSPFAGEGANLAMYDGAELARAICESGDDLEAALLAYEQELFARSSDAATQTGNNLEVFFNEQAPHGLVELFGNLSPAR</sequence>
<comment type="similarity">
    <text evidence="5">Belongs to the aromatic-ring hydroxylase family. TetX subfamily.</text>
</comment>
<evidence type="ECO:0000259" key="6">
    <source>
        <dbReference type="Pfam" id="PF01494"/>
    </source>
</evidence>
<accession>A0ABX8MI59</accession>
<dbReference type="Proteomes" id="UP000693952">
    <property type="component" value="Chromosome"/>
</dbReference>
<dbReference type="Pfam" id="PF01494">
    <property type="entry name" value="FAD_binding_3"/>
    <property type="match status" value="1"/>
</dbReference>
<dbReference type="EMBL" id="CP077074">
    <property type="protein sequence ID" value="QXH38984.1"/>
    <property type="molecule type" value="Genomic_DNA"/>
</dbReference>
<feature type="binding site" evidence="5">
    <location>
        <position position="302"/>
    </location>
    <ligand>
        <name>FAD</name>
        <dbReference type="ChEBI" id="CHEBI:57692"/>
    </ligand>
</feature>
<comment type="subcellular location">
    <subcellularLocation>
        <location evidence="5">Cytoplasm</location>
    </subcellularLocation>
</comment>
<feature type="binding site" evidence="5">
    <location>
        <position position="54"/>
    </location>
    <ligand>
        <name>FAD</name>
        <dbReference type="ChEBI" id="CHEBI:57692"/>
    </ligand>
</feature>
<evidence type="ECO:0000256" key="2">
    <source>
        <dbReference type="ARBA" id="ARBA00022827"/>
    </source>
</evidence>
<comment type="catalytic activity">
    <reaction evidence="5">
        <text>a tetracycline + NADPH + O2 + H(+) = an 11a-hydroxytetracycline + NADP(+) + H2O</text>
        <dbReference type="Rhea" id="RHEA:61444"/>
        <dbReference type="ChEBI" id="CHEBI:15377"/>
        <dbReference type="ChEBI" id="CHEBI:15378"/>
        <dbReference type="ChEBI" id="CHEBI:15379"/>
        <dbReference type="ChEBI" id="CHEBI:57783"/>
        <dbReference type="ChEBI" id="CHEBI:58349"/>
        <dbReference type="ChEBI" id="CHEBI:144644"/>
        <dbReference type="ChEBI" id="CHEBI:144645"/>
    </reaction>
</comment>
<keyword evidence="3 5" id="KW-0560">Oxidoreductase</keyword>
<evidence type="ECO:0000256" key="3">
    <source>
        <dbReference type="ARBA" id="ARBA00023002"/>
    </source>
</evidence>
<name>A0ABX8MI59_9PSED</name>
<keyword evidence="4 5" id="KW-0503">Monooxygenase</keyword>
<gene>
    <name evidence="7" type="ORF">KSS89_22445</name>
</gene>
<dbReference type="SUPFAM" id="SSF51905">
    <property type="entry name" value="FAD/NAD(P)-binding domain"/>
    <property type="match status" value="1"/>
</dbReference>